<name>A0ABQ7TLF0_PHRPL</name>
<dbReference type="Proteomes" id="UP000826234">
    <property type="component" value="Unassembled WGS sequence"/>
</dbReference>
<dbReference type="Pfam" id="PF00096">
    <property type="entry name" value="zf-C2H2"/>
    <property type="match status" value="1"/>
</dbReference>
<dbReference type="PROSITE" id="PS50157">
    <property type="entry name" value="ZINC_FINGER_C2H2_2"/>
    <property type="match status" value="4"/>
</dbReference>
<dbReference type="EMBL" id="JAIPUX010000439">
    <property type="protein sequence ID" value="KAH0630644.1"/>
    <property type="molecule type" value="Genomic_DNA"/>
</dbReference>
<evidence type="ECO:0000256" key="3">
    <source>
        <dbReference type="ARBA" id="ARBA00022771"/>
    </source>
</evidence>
<feature type="domain" description="C2H2-type" evidence="6">
    <location>
        <begin position="171"/>
        <end position="198"/>
    </location>
</feature>
<feature type="non-terminal residue" evidence="7">
    <location>
        <position position="242"/>
    </location>
</feature>
<gene>
    <name evidence="7" type="ORF">JD844_013897</name>
</gene>
<keyword evidence="4" id="KW-0862">Zinc</keyword>
<comment type="caution">
    <text evidence="7">The sequence shown here is derived from an EMBL/GenBank/DDBJ whole genome shotgun (WGS) entry which is preliminary data.</text>
</comment>
<proteinExistence type="predicted"/>
<dbReference type="PANTHER" id="PTHR23235:SF178">
    <property type="entry name" value="C2H2-TYPE DOMAIN-CONTAINING PROTEIN-RELATED"/>
    <property type="match status" value="1"/>
</dbReference>
<sequence>MAGSTVENFKEEDPMLEEALMTSAGSSHGCRLFQNVANEWEIWKRANYGEAHQILEVSDMYLDMEACVGSQDSFKKQEGYQTVNEMGASIAYLDADFCEMPVHPKIHKEERENECPVYVESHSNTPCLKMPRKTPAGENPKPFTCLECGKSFSRTSELNRHKRIHTGEKPFKCLDCGKSFSQSRNLTSHQRSHTGEKPYKCLECGKCFSNSGILTTHQRSHTGEKPYRCLECGKCFSQSGIL</sequence>
<keyword evidence="3 5" id="KW-0863">Zinc-finger</keyword>
<reference evidence="7 8" key="1">
    <citation type="journal article" date="2022" name="Gigascience">
        <title>A chromosome-level genome assembly and annotation of the desert horned lizard, Phrynosoma platyrhinos, provides insight into chromosomal rearrangements among reptiles.</title>
        <authorList>
            <person name="Koochekian N."/>
            <person name="Ascanio A."/>
            <person name="Farleigh K."/>
            <person name="Card D.C."/>
            <person name="Schield D.R."/>
            <person name="Castoe T.A."/>
            <person name="Jezkova T."/>
        </authorList>
    </citation>
    <scope>NUCLEOTIDE SEQUENCE [LARGE SCALE GENOMIC DNA]</scope>
    <source>
        <strain evidence="7">NK-2021</strain>
    </source>
</reference>
<dbReference type="SMART" id="SM00355">
    <property type="entry name" value="ZnF_C2H2"/>
    <property type="match status" value="3"/>
</dbReference>
<keyword evidence="1" id="KW-0479">Metal-binding</keyword>
<feature type="domain" description="C2H2-type" evidence="6">
    <location>
        <begin position="227"/>
        <end position="242"/>
    </location>
</feature>
<evidence type="ECO:0000313" key="8">
    <source>
        <dbReference type="Proteomes" id="UP000826234"/>
    </source>
</evidence>
<dbReference type="Gene3D" id="3.30.160.60">
    <property type="entry name" value="Classic Zinc Finger"/>
    <property type="match status" value="4"/>
</dbReference>
<dbReference type="PROSITE" id="PS00028">
    <property type="entry name" value="ZINC_FINGER_C2H2_1"/>
    <property type="match status" value="3"/>
</dbReference>
<protein>
    <recommendedName>
        <fullName evidence="6">C2H2-type domain-containing protein</fullName>
    </recommendedName>
</protein>
<evidence type="ECO:0000313" key="7">
    <source>
        <dbReference type="EMBL" id="KAH0630644.1"/>
    </source>
</evidence>
<dbReference type="InterPro" id="IPR013087">
    <property type="entry name" value="Znf_C2H2_type"/>
</dbReference>
<evidence type="ECO:0000256" key="5">
    <source>
        <dbReference type="PROSITE-ProRule" id="PRU00042"/>
    </source>
</evidence>
<keyword evidence="8" id="KW-1185">Reference proteome</keyword>
<evidence type="ECO:0000256" key="1">
    <source>
        <dbReference type="ARBA" id="ARBA00022723"/>
    </source>
</evidence>
<organism evidence="7 8">
    <name type="scientific">Phrynosoma platyrhinos</name>
    <name type="common">Desert horned lizard</name>
    <dbReference type="NCBI Taxonomy" id="52577"/>
    <lineage>
        <taxon>Eukaryota</taxon>
        <taxon>Metazoa</taxon>
        <taxon>Chordata</taxon>
        <taxon>Craniata</taxon>
        <taxon>Vertebrata</taxon>
        <taxon>Euteleostomi</taxon>
        <taxon>Lepidosauria</taxon>
        <taxon>Squamata</taxon>
        <taxon>Bifurcata</taxon>
        <taxon>Unidentata</taxon>
        <taxon>Episquamata</taxon>
        <taxon>Toxicofera</taxon>
        <taxon>Iguania</taxon>
        <taxon>Phrynosomatidae</taxon>
        <taxon>Phrynosomatinae</taxon>
        <taxon>Phrynosoma</taxon>
    </lineage>
</organism>
<feature type="domain" description="C2H2-type" evidence="6">
    <location>
        <begin position="199"/>
        <end position="226"/>
    </location>
</feature>
<evidence type="ECO:0000256" key="2">
    <source>
        <dbReference type="ARBA" id="ARBA00022737"/>
    </source>
</evidence>
<dbReference type="Pfam" id="PF13465">
    <property type="entry name" value="zf-H2C2_2"/>
    <property type="match status" value="1"/>
</dbReference>
<evidence type="ECO:0000259" key="6">
    <source>
        <dbReference type="PROSITE" id="PS50157"/>
    </source>
</evidence>
<dbReference type="SUPFAM" id="SSF57667">
    <property type="entry name" value="beta-beta-alpha zinc fingers"/>
    <property type="match status" value="2"/>
</dbReference>
<dbReference type="PANTHER" id="PTHR23235">
    <property type="entry name" value="KRUEPPEL-LIKE TRANSCRIPTION FACTOR"/>
    <property type="match status" value="1"/>
</dbReference>
<keyword evidence="2" id="KW-0677">Repeat</keyword>
<evidence type="ECO:0000256" key="4">
    <source>
        <dbReference type="ARBA" id="ARBA00022833"/>
    </source>
</evidence>
<feature type="domain" description="C2H2-type" evidence="6">
    <location>
        <begin position="143"/>
        <end position="170"/>
    </location>
</feature>
<accession>A0ABQ7TLF0</accession>
<dbReference type="InterPro" id="IPR036236">
    <property type="entry name" value="Znf_C2H2_sf"/>
</dbReference>